<evidence type="ECO:0000313" key="2">
    <source>
        <dbReference type="EMBL" id="RSL45930.1"/>
    </source>
</evidence>
<feature type="compositionally biased region" description="Acidic residues" evidence="1">
    <location>
        <begin position="380"/>
        <end position="406"/>
    </location>
</feature>
<name>A0A428NZ21_9HYPO</name>
<dbReference type="EMBL" id="NKCL01000982">
    <property type="protein sequence ID" value="RSL45930.1"/>
    <property type="molecule type" value="Genomic_DNA"/>
</dbReference>
<dbReference type="AlphaFoldDB" id="A0A428NZ21"/>
<organism evidence="2 3">
    <name type="scientific">Fusarium floridanum</name>
    <dbReference type="NCBI Taxonomy" id="1325733"/>
    <lineage>
        <taxon>Eukaryota</taxon>
        <taxon>Fungi</taxon>
        <taxon>Dikarya</taxon>
        <taxon>Ascomycota</taxon>
        <taxon>Pezizomycotina</taxon>
        <taxon>Sordariomycetes</taxon>
        <taxon>Hypocreomycetidae</taxon>
        <taxon>Hypocreales</taxon>
        <taxon>Nectriaceae</taxon>
        <taxon>Fusarium</taxon>
        <taxon>Fusarium solani species complex</taxon>
    </lineage>
</organism>
<feature type="compositionally biased region" description="Basic and acidic residues" evidence="1">
    <location>
        <begin position="444"/>
        <end position="453"/>
    </location>
</feature>
<feature type="compositionally biased region" description="Acidic residues" evidence="1">
    <location>
        <begin position="360"/>
        <end position="372"/>
    </location>
</feature>
<feature type="compositionally biased region" description="Polar residues" evidence="1">
    <location>
        <begin position="456"/>
        <end position="473"/>
    </location>
</feature>
<reference evidence="2 3" key="1">
    <citation type="submission" date="2017-06" db="EMBL/GenBank/DDBJ databases">
        <title>Comparative genomic analysis of Ambrosia Fusariam Clade fungi.</title>
        <authorList>
            <person name="Stajich J.E."/>
            <person name="Carrillo J."/>
            <person name="Kijimoto T."/>
            <person name="Eskalen A."/>
            <person name="O'Donnell K."/>
            <person name="Kasson M."/>
        </authorList>
    </citation>
    <scope>NUCLEOTIDE SEQUENCE [LARGE SCALE GENOMIC DNA]</scope>
    <source>
        <strain evidence="2 3">NRRL62606</strain>
    </source>
</reference>
<keyword evidence="3" id="KW-1185">Reference proteome</keyword>
<sequence length="576" mass="64528">MSESTKRPRQADDAPERPPKRRRDTEPDPETDPESEHSHSSSPGPAKKVTGRPGKNASVPLSKERVKAARSFFQDSRPPVRLEDLYKFVGPIAPPLSDTWTQQDEDEMLAEWDASPEKVACASIKGDGPTTTMWKVCLRTFRCSPLGMISPLMGLRYQTMPGPSQPGIWSREFCNRLTALIPYSIWHGRPKRLAMALQYAVICRTDDRRPWMLQSSCPALTRLRQFMDDVEDSELSQSIHHMHKRSRSLATEAGQQISTLSDLFIFINRTVRGWTFERVPEPVTSEKGFEVYSVTIPDLKVVVAAIDSCMSDTVDEAYQVFKVAKGNRAEIPKGSQVRQFYERAALHQLRRITIAHRDQDEDEGEGQGEGDEMAGPQPDPEPEAELEDQFSSDQVPDDESESESDSSSDSGSYPEVEVESGSDHEPSGMGADDGFVLEDDNEAVNDKVDDDGRVQVSPSRQSTAPLVNTPSMTPMASHVVQDVAKMVNDILKKEREEMKSFFESSLESYLKSCQERMGLEMQQRMNELQKRYEAEIKALKEALKKEMTTRTKGNESRGLDDQIQPAGNSLADDGTT</sequence>
<evidence type="ECO:0000313" key="3">
    <source>
        <dbReference type="Proteomes" id="UP000287972"/>
    </source>
</evidence>
<feature type="region of interest" description="Disordered" evidence="1">
    <location>
        <begin position="1"/>
        <end position="63"/>
    </location>
</feature>
<protein>
    <submittedName>
        <fullName evidence="2">Uncharacterized protein</fullName>
    </submittedName>
</protein>
<comment type="caution">
    <text evidence="2">The sequence shown here is derived from an EMBL/GenBank/DDBJ whole genome shotgun (WGS) entry which is preliminary data.</text>
</comment>
<proteinExistence type="predicted"/>
<feature type="region of interest" description="Disordered" evidence="1">
    <location>
        <begin position="546"/>
        <end position="576"/>
    </location>
</feature>
<dbReference type="Proteomes" id="UP000287972">
    <property type="component" value="Unassembled WGS sequence"/>
</dbReference>
<evidence type="ECO:0000256" key="1">
    <source>
        <dbReference type="SAM" id="MobiDB-lite"/>
    </source>
</evidence>
<feature type="compositionally biased region" description="Basic and acidic residues" evidence="1">
    <location>
        <begin position="1"/>
        <end position="26"/>
    </location>
</feature>
<accession>A0A428NZ21</accession>
<feature type="region of interest" description="Disordered" evidence="1">
    <location>
        <begin position="353"/>
        <end position="473"/>
    </location>
</feature>
<gene>
    <name evidence="2" type="ORF">CEP51_016012</name>
</gene>
<feature type="compositionally biased region" description="Basic and acidic residues" evidence="1">
    <location>
        <begin position="546"/>
        <end position="560"/>
    </location>
</feature>